<reference evidence="3" key="1">
    <citation type="journal article" date="2019" name="Int. J. Syst. Evol. Microbiol.">
        <title>The Global Catalogue of Microorganisms (GCM) 10K type strain sequencing project: providing services to taxonomists for standard genome sequencing and annotation.</title>
        <authorList>
            <consortium name="The Broad Institute Genomics Platform"/>
            <consortium name="The Broad Institute Genome Sequencing Center for Infectious Disease"/>
            <person name="Wu L."/>
            <person name="Ma J."/>
        </authorList>
    </citation>
    <scope>NUCLEOTIDE SEQUENCE [LARGE SCALE GENOMIC DNA]</scope>
    <source>
        <strain evidence="3">NBRC 111980</strain>
    </source>
</reference>
<protein>
    <submittedName>
        <fullName evidence="2">Uncharacterized protein</fullName>
    </submittedName>
</protein>
<keyword evidence="3" id="KW-1185">Reference proteome</keyword>
<accession>A0ABQ5XM24</accession>
<name>A0ABQ5XM24_9GAMM</name>
<evidence type="ECO:0000313" key="3">
    <source>
        <dbReference type="Proteomes" id="UP001156670"/>
    </source>
</evidence>
<comment type="caution">
    <text evidence="2">The sequence shown here is derived from an EMBL/GenBank/DDBJ whole genome shotgun (WGS) entry which is preliminary data.</text>
</comment>
<proteinExistence type="predicted"/>
<evidence type="ECO:0000256" key="1">
    <source>
        <dbReference type="SAM" id="MobiDB-lite"/>
    </source>
</evidence>
<evidence type="ECO:0000313" key="2">
    <source>
        <dbReference type="EMBL" id="GLQ91459.1"/>
    </source>
</evidence>
<dbReference type="EMBL" id="BSOB01000004">
    <property type="protein sequence ID" value="GLQ91459.1"/>
    <property type="molecule type" value="Genomic_DNA"/>
</dbReference>
<feature type="compositionally biased region" description="Polar residues" evidence="1">
    <location>
        <begin position="1"/>
        <end position="18"/>
    </location>
</feature>
<gene>
    <name evidence="2" type="ORF">GCM10007901_04090</name>
</gene>
<dbReference type="RefSeq" id="WP_284319224.1">
    <property type="nucleotide sequence ID" value="NZ_BSOB01000004.1"/>
</dbReference>
<feature type="region of interest" description="Disordered" evidence="1">
    <location>
        <begin position="1"/>
        <end position="30"/>
    </location>
</feature>
<dbReference type="Proteomes" id="UP001156670">
    <property type="component" value="Unassembled WGS sequence"/>
</dbReference>
<sequence length="59" mass="6356">MTKPSTDTTINKDGNTDASVPPGAMHGPHHNALDMAEIAAHDEVQHEDALRNSSLRVPR</sequence>
<organism evidence="2 3">
    <name type="scientific">Dyella acidisoli</name>
    <dbReference type="NCBI Taxonomy" id="1867834"/>
    <lineage>
        <taxon>Bacteria</taxon>
        <taxon>Pseudomonadati</taxon>
        <taxon>Pseudomonadota</taxon>
        <taxon>Gammaproteobacteria</taxon>
        <taxon>Lysobacterales</taxon>
        <taxon>Rhodanobacteraceae</taxon>
        <taxon>Dyella</taxon>
    </lineage>
</organism>